<dbReference type="EMBL" id="BGZK01000009">
    <property type="protein sequence ID" value="GBP03128.1"/>
    <property type="molecule type" value="Genomic_DNA"/>
</dbReference>
<keyword evidence="3" id="KW-1185">Reference proteome</keyword>
<proteinExistence type="predicted"/>
<accession>A0A4C1SPH2</accession>
<feature type="region of interest" description="Disordered" evidence="1">
    <location>
        <begin position="27"/>
        <end position="46"/>
    </location>
</feature>
<reference evidence="2 3" key="1">
    <citation type="journal article" date="2019" name="Commun. Biol.">
        <title>The bagworm genome reveals a unique fibroin gene that provides high tensile strength.</title>
        <authorList>
            <person name="Kono N."/>
            <person name="Nakamura H."/>
            <person name="Ohtoshi R."/>
            <person name="Tomita M."/>
            <person name="Numata K."/>
            <person name="Arakawa K."/>
        </authorList>
    </citation>
    <scope>NUCLEOTIDE SEQUENCE [LARGE SCALE GENOMIC DNA]</scope>
</reference>
<dbReference type="AlphaFoldDB" id="A0A4C1SPH2"/>
<dbReference type="Proteomes" id="UP000299102">
    <property type="component" value="Unassembled WGS sequence"/>
</dbReference>
<evidence type="ECO:0000313" key="2">
    <source>
        <dbReference type="EMBL" id="GBP03128.1"/>
    </source>
</evidence>
<organism evidence="2 3">
    <name type="scientific">Eumeta variegata</name>
    <name type="common">Bagworm moth</name>
    <name type="synonym">Eumeta japonica</name>
    <dbReference type="NCBI Taxonomy" id="151549"/>
    <lineage>
        <taxon>Eukaryota</taxon>
        <taxon>Metazoa</taxon>
        <taxon>Ecdysozoa</taxon>
        <taxon>Arthropoda</taxon>
        <taxon>Hexapoda</taxon>
        <taxon>Insecta</taxon>
        <taxon>Pterygota</taxon>
        <taxon>Neoptera</taxon>
        <taxon>Endopterygota</taxon>
        <taxon>Lepidoptera</taxon>
        <taxon>Glossata</taxon>
        <taxon>Ditrysia</taxon>
        <taxon>Tineoidea</taxon>
        <taxon>Psychidae</taxon>
        <taxon>Oiketicinae</taxon>
        <taxon>Eumeta</taxon>
    </lineage>
</organism>
<name>A0A4C1SPH2_EUMVA</name>
<evidence type="ECO:0000313" key="3">
    <source>
        <dbReference type="Proteomes" id="UP000299102"/>
    </source>
</evidence>
<evidence type="ECO:0000256" key="1">
    <source>
        <dbReference type="SAM" id="MobiDB-lite"/>
    </source>
</evidence>
<gene>
    <name evidence="2" type="ORF">EVAR_2594_1</name>
</gene>
<comment type="caution">
    <text evidence="2">The sequence shown here is derived from an EMBL/GenBank/DDBJ whole genome shotgun (WGS) entry which is preliminary data.</text>
</comment>
<sequence>MNPLCPVRVCASWGVILTPERTHPSGEKVIGDFTSDSSGDKGGRPGRIARTTHQEMLRHYLKISWSSAMEEYILLEIYISNVCHWKLSYSHDKFEKRGAKLGCSRRFASARTTQFRSEGRDARAPRSTAARHLNAPRRMAAGGACQVVRRSGSRITNRARIEIKSLNTTDFETLRRKDKEKDGLAANLEAPTTGFPPKLMHQYQKLFVYSKLRATPLANVREEIGWKATLRGSRDVRLEAMNLQLKSNKTPYVRDHTKPSAPDVAAALMTTAVDCPQRSLGWRGGLKLDVPQTETGRLRGVMPRN</sequence>
<protein>
    <submittedName>
        <fullName evidence="2">Uncharacterized protein</fullName>
    </submittedName>
</protein>